<feature type="compositionally biased region" description="Low complexity" evidence="1">
    <location>
        <begin position="282"/>
        <end position="296"/>
    </location>
</feature>
<reference evidence="4" key="1">
    <citation type="submission" date="2023-07" db="EMBL/GenBank/DDBJ databases">
        <authorList>
            <person name="Deng Y."/>
            <person name="Zhang Y.-Q."/>
        </authorList>
    </citation>
    <scope>NUCLEOTIDE SEQUENCE [LARGE SCALE GENOMIC DNA]</scope>
    <source>
        <strain evidence="4">CPCC 205710</strain>
    </source>
</reference>
<dbReference type="InterPro" id="IPR057746">
    <property type="entry name" value="CpnT-like_N"/>
</dbReference>
<dbReference type="RefSeq" id="WP_260993727.1">
    <property type="nucleotide sequence ID" value="NZ_JAODWD010000003.1"/>
</dbReference>
<evidence type="ECO:0000259" key="2">
    <source>
        <dbReference type="Pfam" id="PF25547"/>
    </source>
</evidence>
<accession>A0ABT2MBR2</accession>
<name>A0ABT2MBR2_9MYCO</name>
<sequence length="307" mass="31504">MTIQIPGSLQWVSYLVGSEWPEGDEDAMFRIGDQWHSSADQMAVLIPSLNRMREKTSSVLQGVTAGAADDQFALLFDGDASVDKLAEAMAALGDLAQSTGRSIEYTKLQILTSLAIAAFEISWALAQTSVTAGASAAAIPVIEGATSAAIRQIVSLLLKQIMTDLGNTMRRTMVHRIVKKAGVESAEAVGQELAIQGIQQSNGHQKGYDWQKVGVVAAANAAGGAAQGAASDVGRRVLGDSTLKGAAVGYGAGMAKKIVGALATGQPVDLVAVLGSAPTAATGAVRGRATARNAGRTDADNGSAEPE</sequence>
<organism evidence="3 4">
    <name type="scientific">Mycobacterium deserti</name>
    <dbReference type="NCBI Taxonomy" id="2978347"/>
    <lineage>
        <taxon>Bacteria</taxon>
        <taxon>Bacillati</taxon>
        <taxon>Actinomycetota</taxon>
        <taxon>Actinomycetes</taxon>
        <taxon>Mycobacteriales</taxon>
        <taxon>Mycobacteriaceae</taxon>
        <taxon>Mycobacterium</taxon>
    </lineage>
</organism>
<dbReference type="EMBL" id="JAODWD010000003">
    <property type="protein sequence ID" value="MCT7659697.1"/>
    <property type="molecule type" value="Genomic_DNA"/>
</dbReference>
<evidence type="ECO:0000313" key="3">
    <source>
        <dbReference type="EMBL" id="MCT7659697.1"/>
    </source>
</evidence>
<feature type="domain" description="Outer membrane channel protein CpnT-like N-terminal" evidence="2">
    <location>
        <begin position="10"/>
        <end position="140"/>
    </location>
</feature>
<comment type="caution">
    <text evidence="3">The sequence shown here is derived from an EMBL/GenBank/DDBJ whole genome shotgun (WGS) entry which is preliminary data.</text>
</comment>
<protein>
    <recommendedName>
        <fullName evidence="2">Outer membrane channel protein CpnT-like N-terminal domain-containing protein</fullName>
    </recommendedName>
</protein>
<keyword evidence="4" id="KW-1185">Reference proteome</keyword>
<dbReference type="Pfam" id="PF25547">
    <property type="entry name" value="WXG100_2"/>
    <property type="match status" value="1"/>
</dbReference>
<feature type="region of interest" description="Disordered" evidence="1">
    <location>
        <begin position="282"/>
        <end position="307"/>
    </location>
</feature>
<dbReference type="Proteomes" id="UP001206639">
    <property type="component" value="Unassembled WGS sequence"/>
</dbReference>
<gene>
    <name evidence="3" type="ORF">N4S67_14840</name>
</gene>
<evidence type="ECO:0000313" key="4">
    <source>
        <dbReference type="Proteomes" id="UP001206639"/>
    </source>
</evidence>
<proteinExistence type="predicted"/>
<evidence type="ECO:0000256" key="1">
    <source>
        <dbReference type="SAM" id="MobiDB-lite"/>
    </source>
</evidence>